<feature type="region of interest" description="Disordered" evidence="1">
    <location>
        <begin position="78"/>
        <end position="98"/>
    </location>
</feature>
<name>A0ABN8Q7W7_9CNID</name>
<gene>
    <name evidence="3" type="ORF">PLOB_00003465</name>
</gene>
<feature type="domain" description="C2H2-type" evidence="2">
    <location>
        <begin position="40"/>
        <end position="63"/>
    </location>
</feature>
<reference evidence="3 4" key="1">
    <citation type="submission" date="2022-05" db="EMBL/GenBank/DDBJ databases">
        <authorList>
            <consortium name="Genoscope - CEA"/>
            <person name="William W."/>
        </authorList>
    </citation>
    <scope>NUCLEOTIDE SEQUENCE [LARGE SCALE GENOMIC DNA]</scope>
</reference>
<organism evidence="3 4">
    <name type="scientific">Porites lobata</name>
    <dbReference type="NCBI Taxonomy" id="104759"/>
    <lineage>
        <taxon>Eukaryota</taxon>
        <taxon>Metazoa</taxon>
        <taxon>Cnidaria</taxon>
        <taxon>Anthozoa</taxon>
        <taxon>Hexacorallia</taxon>
        <taxon>Scleractinia</taxon>
        <taxon>Fungiina</taxon>
        <taxon>Poritidae</taxon>
        <taxon>Porites</taxon>
    </lineage>
</organism>
<comment type="caution">
    <text evidence="3">The sequence shown here is derived from an EMBL/GenBank/DDBJ whole genome shotgun (WGS) entry which is preliminary data.</text>
</comment>
<evidence type="ECO:0000256" key="1">
    <source>
        <dbReference type="SAM" id="MobiDB-lite"/>
    </source>
</evidence>
<protein>
    <recommendedName>
        <fullName evidence="2">C2H2-type domain-containing protein</fullName>
    </recommendedName>
</protein>
<dbReference type="SMART" id="SM00355">
    <property type="entry name" value="ZnF_C2H2"/>
    <property type="match status" value="2"/>
</dbReference>
<evidence type="ECO:0000259" key="2">
    <source>
        <dbReference type="PROSITE" id="PS00028"/>
    </source>
</evidence>
<proteinExistence type="predicted"/>
<dbReference type="PANTHER" id="PTHR31912:SF34">
    <property type="entry name" value="NOTOCHORD-RELATED PROTEIN"/>
    <property type="match status" value="1"/>
</dbReference>
<dbReference type="PANTHER" id="PTHR31912">
    <property type="entry name" value="IP13529P"/>
    <property type="match status" value="1"/>
</dbReference>
<dbReference type="PROSITE" id="PS00028">
    <property type="entry name" value="ZINC_FINGER_C2H2_1"/>
    <property type="match status" value="1"/>
</dbReference>
<evidence type="ECO:0000313" key="4">
    <source>
        <dbReference type="Proteomes" id="UP001159405"/>
    </source>
</evidence>
<accession>A0ABN8Q7W7</accession>
<feature type="compositionally biased region" description="Basic and acidic residues" evidence="1">
    <location>
        <begin position="84"/>
        <end position="98"/>
    </location>
</feature>
<sequence>MDRFSCYKVECSHLSFPTFKRYLNHIRNSHSFEPNFKIACTVEGCFQTFTVFTSFTSHLYRKHQGHIRLTSDDCGQDESTSLVADEHQEDISHEDDSRLEEKSTRSLFLSVVKMQEIHMLTDSATSDILNYVKDVVDQNVNHFKERVQRCLKVEGMAVDEVEGSEEALDKPTPFDSAFERLQTVRQRTEYALNTMKMVEPEEVVLGEEVQFYSFNGRRRFKVKRHTFQYISVISMLQVLLNQYDVFTEIEHGHSMPEGKIRDFCDGSFFNNHPLFSANSKALQIMTYFDEFEVCDPLGSKASKHKMAAFYWMLGNLHPKYRSVLRSMQLVATCPSRYLNRYGFDKVLHRFMVEINMLESDAGIPFEVNGVAMHFSGTIGLCLADNLGSHSWGGFMESFSAYRKCRFCMGTPEDIQQKFTEEEFVLRSRIGHDHHLDQIEADPSCTSVYGVKRKSPLNKSKYFHVVDGLPSDIMHDLLEGVIPRHLKLLLGFFIMESNFFTLEMLNEKIKTFDYGIVETSNRPSTITNLTLSSNDDNLKQSAAQMWCLARYFPLMITEWIPPDNDHLILFCDLLRIVDLCCAPVTSATAAAYLRILIKDYLQEMLLLYPSKNISPKQHFLVHYPRQLVQVGPLIRLWCMRFEAKNHYFKKLARSSKGFQNLCKTLAIHHQRLQSYWLSVEGGYLRSAQENGPGLSIAVNEMTRVRQNALYGHFPYILPDTILYRPNWVQCFGTKYQARQILVIGHDGLLPQFLQIAEILILPNGSIVFVGNKLGTVRHIEHLCSYEILVRNEELISSYEALIDHHPLLLHRVKVGGIETLVVRMRYDLADAV</sequence>
<dbReference type="Proteomes" id="UP001159405">
    <property type="component" value="Unassembled WGS sequence"/>
</dbReference>
<dbReference type="EMBL" id="CALNXK010000113">
    <property type="protein sequence ID" value="CAH3159107.1"/>
    <property type="molecule type" value="Genomic_DNA"/>
</dbReference>
<evidence type="ECO:0000313" key="3">
    <source>
        <dbReference type="EMBL" id="CAH3159107.1"/>
    </source>
</evidence>
<dbReference type="InterPro" id="IPR013087">
    <property type="entry name" value="Znf_C2H2_type"/>
</dbReference>
<keyword evidence="4" id="KW-1185">Reference proteome</keyword>